<dbReference type="OrthoDB" id="6194834at2"/>
<organism evidence="3 4">
    <name type="scientific">Anaerocolumna jejuensis DSM 15929</name>
    <dbReference type="NCBI Taxonomy" id="1121322"/>
    <lineage>
        <taxon>Bacteria</taxon>
        <taxon>Bacillati</taxon>
        <taxon>Bacillota</taxon>
        <taxon>Clostridia</taxon>
        <taxon>Lachnospirales</taxon>
        <taxon>Lachnospiraceae</taxon>
        <taxon>Anaerocolumna</taxon>
    </lineage>
</organism>
<keyword evidence="3" id="KW-0863">Zinc-finger</keyword>
<dbReference type="AlphaFoldDB" id="A0A1M6YXZ7"/>
<keyword evidence="1" id="KW-0812">Transmembrane</keyword>
<dbReference type="RefSeq" id="WP_073279194.1">
    <property type="nucleotide sequence ID" value="NZ_FRAC01000027.1"/>
</dbReference>
<dbReference type="GO" id="GO:0008270">
    <property type="term" value="F:zinc ion binding"/>
    <property type="evidence" value="ECO:0007669"/>
    <property type="project" value="UniProtKB-KW"/>
</dbReference>
<keyword evidence="3" id="KW-0479">Metal-binding</keyword>
<feature type="transmembrane region" description="Helical" evidence="1">
    <location>
        <begin position="80"/>
        <end position="101"/>
    </location>
</feature>
<evidence type="ECO:0000313" key="3">
    <source>
        <dbReference type="EMBL" id="SHL22939.1"/>
    </source>
</evidence>
<proteinExistence type="predicted"/>
<evidence type="ECO:0000256" key="1">
    <source>
        <dbReference type="SAM" id="Phobius"/>
    </source>
</evidence>
<evidence type="ECO:0000259" key="2">
    <source>
        <dbReference type="Pfam" id="PF13490"/>
    </source>
</evidence>
<dbReference type="STRING" id="1121322.SAMN02745136_04412"/>
<keyword evidence="1" id="KW-1133">Transmembrane helix</keyword>
<dbReference type="EMBL" id="FRAC01000027">
    <property type="protein sequence ID" value="SHL22939.1"/>
    <property type="molecule type" value="Genomic_DNA"/>
</dbReference>
<feature type="domain" description="Putative zinc-finger" evidence="2">
    <location>
        <begin position="5"/>
        <end position="39"/>
    </location>
</feature>
<accession>A0A1M6YXZ7</accession>
<sequence>MKYPCSIILDLLPLYHDGVCSTESADAIREHLNECESCRAYYQSLQASDSLQIGHNSNEEEVRKAASLKAVKKKILCKRVLTAVLSIAIVLSLSFWTFVYMENKTVVIEYKDNIKILQKDGDLIARLSGNTYTQASSILVTVNKNGQTETNVYFYLSTSLWDDVVASNSRTFSEYVLAYEEKGAGEIDNIYYFTGEHNGLENLSAEELTKETQGSVLLWSK</sequence>
<dbReference type="Proteomes" id="UP000184386">
    <property type="component" value="Unassembled WGS sequence"/>
</dbReference>
<name>A0A1M6YXZ7_9FIRM</name>
<keyword evidence="1" id="KW-0472">Membrane</keyword>
<dbReference type="Pfam" id="PF13490">
    <property type="entry name" value="zf-HC2"/>
    <property type="match status" value="1"/>
</dbReference>
<dbReference type="InterPro" id="IPR027383">
    <property type="entry name" value="Znf_put"/>
</dbReference>
<keyword evidence="4" id="KW-1185">Reference proteome</keyword>
<reference evidence="3 4" key="1">
    <citation type="submission" date="2016-11" db="EMBL/GenBank/DDBJ databases">
        <authorList>
            <person name="Jaros S."/>
            <person name="Januszkiewicz K."/>
            <person name="Wedrychowicz H."/>
        </authorList>
    </citation>
    <scope>NUCLEOTIDE SEQUENCE [LARGE SCALE GENOMIC DNA]</scope>
    <source>
        <strain evidence="3 4">DSM 15929</strain>
    </source>
</reference>
<protein>
    <submittedName>
        <fullName evidence="3">Putative zinc-finger</fullName>
    </submittedName>
</protein>
<gene>
    <name evidence="3" type="ORF">SAMN02745136_04412</name>
</gene>
<evidence type="ECO:0000313" key="4">
    <source>
        <dbReference type="Proteomes" id="UP000184386"/>
    </source>
</evidence>
<keyword evidence="3" id="KW-0862">Zinc</keyword>